<comment type="similarity">
    <text evidence="2">Belongs to the BMT family.</text>
</comment>
<dbReference type="GeneID" id="25333148"/>
<evidence type="ECO:0000313" key="7">
    <source>
        <dbReference type="Proteomes" id="UP000054342"/>
    </source>
</evidence>
<name>A0A0D2CIB4_9EURO</name>
<feature type="compositionally biased region" description="Basic and acidic residues" evidence="4">
    <location>
        <begin position="756"/>
        <end position="777"/>
    </location>
</feature>
<proteinExistence type="inferred from homology"/>
<organism evidence="6 7">
    <name type="scientific">Exophiala xenobiotica</name>
    <dbReference type="NCBI Taxonomy" id="348802"/>
    <lineage>
        <taxon>Eukaryota</taxon>
        <taxon>Fungi</taxon>
        <taxon>Dikarya</taxon>
        <taxon>Ascomycota</taxon>
        <taxon>Pezizomycotina</taxon>
        <taxon>Eurotiomycetes</taxon>
        <taxon>Chaetothyriomycetidae</taxon>
        <taxon>Chaetothyriales</taxon>
        <taxon>Herpotrichiellaceae</taxon>
        <taxon>Exophiala</taxon>
    </lineage>
</organism>
<accession>A0A0D2CIB4</accession>
<dbReference type="Proteomes" id="UP000054342">
    <property type="component" value="Unassembled WGS sequence"/>
</dbReference>
<feature type="region of interest" description="Disordered" evidence="4">
    <location>
        <begin position="665"/>
        <end position="777"/>
    </location>
</feature>
<dbReference type="Pfam" id="PF12141">
    <property type="entry name" value="BMT"/>
    <property type="match status" value="2"/>
</dbReference>
<evidence type="ECO:0000256" key="1">
    <source>
        <dbReference type="ARBA" id="ARBA00004606"/>
    </source>
</evidence>
<sequence length="777" mass="88707">MSLAGDTKSDIEYTMLSEKNPRPSSPSFNVKLRPFVTRRILLTCIALILLSLLLHHAYYVRENMLGDVLAATSSSAGVYQPALNEFGQPLEESEQSDLDEPVLEFETQFDYEERGAFTPYRIHGFDNTGAPGGEYIGKNLSCSSLSHSASVGVQESFFLHDNLMEIAADLDKHPMIDYRPTVGRIDQDRYALSKIVNDSWDRLATACVFMSDYGVYLCVSRVIYHPGGSKDVCRISFLRGQIFSESWIHLDRYRLKWKDQEIVFPKIFDTETEYDIGGSLYGPEDARIIIEEGVEGAEPVVVFNMISTQSDWRRAIWVFRPFSQRSHILTVRDTERAQTEKNWAPFFVREADEDQSSTSKRQPSNYIHFVWRFEPLTVLKCHLISGMCDIVFQQTVLDELRSHHDDHDASLRGGTQLVPVPMSHKNPGSFGSPGVQAFAAFPRTHSENAGGCGMAVYRPELAVLVTNTTHFYLTYGSKVIDFGAGMVMDEETIVDVCTRGRIMITNSIARWDMNAHDARGVQTDVITLTLSVDDSTVQVLRLSGIWDLLKSLPSLTGYFEQTSVNGAPEFPAIEHAEDAWQDERIRAVDSFERANAAAWDVRACLEESVLEYVRHSSDLHNKNNERKDREKQDLKVKIIQEEEQRRKAEEDEKVKLADEEKRIKEEEEQKKKLEDEDQKRKEEEQQQKKKDKAHEEKKVKQKEKEKQLTKEKKPVGDKGDEGVPKKGPKRPEFDEGEVKDKVDNKVENTADSWDDGFEKVEPKYDPAAKEYWGEELN</sequence>
<dbReference type="InterPro" id="IPR021988">
    <property type="entry name" value="BMT1"/>
</dbReference>
<keyword evidence="5" id="KW-1133">Transmembrane helix</keyword>
<dbReference type="RefSeq" id="XP_013310156.1">
    <property type="nucleotide sequence ID" value="XM_013454702.1"/>
</dbReference>
<feature type="compositionally biased region" description="Basic and acidic residues" evidence="4">
    <location>
        <begin position="665"/>
        <end position="748"/>
    </location>
</feature>
<keyword evidence="5" id="KW-0472">Membrane</keyword>
<dbReference type="OrthoDB" id="3631276at2759"/>
<dbReference type="GO" id="GO:0000030">
    <property type="term" value="F:mannosyltransferase activity"/>
    <property type="evidence" value="ECO:0007669"/>
    <property type="project" value="InterPro"/>
</dbReference>
<keyword evidence="7" id="KW-1185">Reference proteome</keyword>
<evidence type="ECO:0000256" key="4">
    <source>
        <dbReference type="SAM" id="MobiDB-lite"/>
    </source>
</evidence>
<evidence type="ECO:0000256" key="5">
    <source>
        <dbReference type="SAM" id="Phobius"/>
    </source>
</evidence>
<evidence type="ECO:0000313" key="6">
    <source>
        <dbReference type="EMBL" id="KIW49572.1"/>
    </source>
</evidence>
<evidence type="ECO:0000256" key="2">
    <source>
        <dbReference type="ARBA" id="ARBA00009486"/>
    </source>
</evidence>
<gene>
    <name evidence="6" type="ORF">PV05_11240</name>
</gene>
<dbReference type="EMBL" id="KN847323">
    <property type="protein sequence ID" value="KIW49572.1"/>
    <property type="molecule type" value="Genomic_DNA"/>
</dbReference>
<evidence type="ECO:0000256" key="3">
    <source>
        <dbReference type="ARBA" id="ARBA00022968"/>
    </source>
</evidence>
<dbReference type="GO" id="GO:0016020">
    <property type="term" value="C:membrane"/>
    <property type="evidence" value="ECO:0007669"/>
    <property type="project" value="UniProtKB-SubCell"/>
</dbReference>
<dbReference type="AlphaFoldDB" id="A0A0D2CIB4"/>
<keyword evidence="5" id="KW-0812">Transmembrane</keyword>
<dbReference type="STRING" id="348802.A0A0D2CIB4"/>
<comment type="subcellular location">
    <subcellularLocation>
        <location evidence="1">Membrane</location>
        <topology evidence="1">Single-pass type II membrane protein</topology>
    </subcellularLocation>
</comment>
<keyword evidence="3" id="KW-0735">Signal-anchor</keyword>
<protein>
    <submittedName>
        <fullName evidence="6">Uncharacterized protein</fullName>
    </submittedName>
</protein>
<feature type="transmembrane region" description="Helical" evidence="5">
    <location>
        <begin position="40"/>
        <end position="59"/>
    </location>
</feature>
<dbReference type="HOGENOM" id="CLU_013841_2_1_1"/>
<reference evidence="6 7" key="1">
    <citation type="submission" date="2015-01" db="EMBL/GenBank/DDBJ databases">
        <title>The Genome Sequence of Exophiala xenobiotica CBS118157.</title>
        <authorList>
            <consortium name="The Broad Institute Genomics Platform"/>
            <person name="Cuomo C."/>
            <person name="de Hoog S."/>
            <person name="Gorbushina A."/>
            <person name="Stielow B."/>
            <person name="Teixiera M."/>
            <person name="Abouelleil A."/>
            <person name="Chapman S.B."/>
            <person name="Priest M."/>
            <person name="Young S.K."/>
            <person name="Wortman J."/>
            <person name="Nusbaum C."/>
            <person name="Birren B."/>
        </authorList>
    </citation>
    <scope>NUCLEOTIDE SEQUENCE [LARGE SCALE GENOMIC DNA]</scope>
    <source>
        <strain evidence="6 7">CBS 118157</strain>
    </source>
</reference>